<evidence type="ECO:0000256" key="5">
    <source>
        <dbReference type="ARBA" id="ARBA00022840"/>
    </source>
</evidence>
<reference evidence="10" key="1">
    <citation type="submission" date="2020-10" db="EMBL/GenBank/DDBJ databases">
        <title>Taxonomic study of unclassified bacteria belonging to the class Ktedonobacteria.</title>
        <authorList>
            <person name="Yabe S."/>
            <person name="Wang C.M."/>
            <person name="Zheng Y."/>
            <person name="Sakai Y."/>
            <person name="Cavaletti L."/>
            <person name="Monciardini P."/>
            <person name="Donadio S."/>
        </authorList>
    </citation>
    <scope>NUCLEOTIDE SEQUENCE</scope>
    <source>
        <strain evidence="10">SOSP1-1</strain>
    </source>
</reference>
<keyword evidence="1 7" id="KW-0436">Ligase</keyword>
<comment type="similarity">
    <text evidence="7">Belongs to the class-I aminoacyl-tRNA synthetase family.</text>
</comment>
<evidence type="ECO:0000256" key="8">
    <source>
        <dbReference type="SAM" id="MobiDB-lite"/>
    </source>
</evidence>
<gene>
    <name evidence="10" type="primary">gluQ</name>
    <name evidence="10" type="ORF">KSX_34390</name>
</gene>
<dbReference type="InterPro" id="IPR020058">
    <property type="entry name" value="Glu/Gln-tRNA-synth_Ib_cat-dom"/>
</dbReference>
<sequence>MGNLRTALLAWLCARLEQGCFILRIEDLDLPRVRFGATERMLYDLRWLGLDWDEGPDCGGPHAPYTQSERLHHYHTYLKQLEQADLIYPCYCSRAEIVHAASAPQQGAEDGPRYPGTCRNLSTRQRQERARVRQPSLRFRVPEKSVIRFNDLVAGPVEQDVGQVVGDFIVRRSDGIFAYQFAVVVDDALMRINQVVRGVDLLSSAARQLLLFRVLGFPEPTFAHMPLIMDNDTGKRLSKRDGSMGLAPLRAAGQTPQHIIGQLATSCGLIPDGTLLTPSQLLSACHRSLYDIMAKITL</sequence>
<evidence type="ECO:0000256" key="6">
    <source>
        <dbReference type="ARBA" id="ARBA00023146"/>
    </source>
</evidence>
<comment type="caution">
    <text evidence="10">The sequence shown here is derived from an EMBL/GenBank/DDBJ whole genome shotgun (WGS) entry which is preliminary data.</text>
</comment>
<dbReference type="AlphaFoldDB" id="A0A8J3HXZ8"/>
<dbReference type="PANTHER" id="PTHR43311">
    <property type="entry name" value="GLUTAMATE--TRNA LIGASE"/>
    <property type="match status" value="1"/>
</dbReference>
<dbReference type="PRINTS" id="PR00987">
    <property type="entry name" value="TRNASYNTHGLU"/>
</dbReference>
<keyword evidence="5 7" id="KW-0067">ATP-binding</keyword>
<dbReference type="InterPro" id="IPR014729">
    <property type="entry name" value="Rossmann-like_a/b/a_fold"/>
</dbReference>
<dbReference type="GO" id="GO:0005524">
    <property type="term" value="F:ATP binding"/>
    <property type="evidence" value="ECO:0007669"/>
    <property type="project" value="UniProtKB-KW"/>
</dbReference>
<dbReference type="InterPro" id="IPR049940">
    <property type="entry name" value="GluQ/Sye"/>
</dbReference>
<protein>
    <submittedName>
        <fullName evidence="10">Glutamyl-Q tRNA(Asp) synthetase</fullName>
    </submittedName>
</protein>
<evidence type="ECO:0000259" key="9">
    <source>
        <dbReference type="Pfam" id="PF00749"/>
    </source>
</evidence>
<evidence type="ECO:0000313" key="11">
    <source>
        <dbReference type="Proteomes" id="UP000612362"/>
    </source>
</evidence>
<dbReference type="NCBIfam" id="NF004315">
    <property type="entry name" value="PRK05710.1-4"/>
    <property type="match status" value="1"/>
</dbReference>
<evidence type="ECO:0000256" key="2">
    <source>
        <dbReference type="ARBA" id="ARBA00022723"/>
    </source>
</evidence>
<dbReference type="InterPro" id="IPR000924">
    <property type="entry name" value="Glu/Gln-tRNA-synth"/>
</dbReference>
<dbReference type="PANTHER" id="PTHR43311:SF1">
    <property type="entry name" value="GLUTAMYL-Q TRNA(ASP) SYNTHETASE"/>
    <property type="match status" value="1"/>
</dbReference>
<dbReference type="Pfam" id="PF00749">
    <property type="entry name" value="tRNA-synt_1c"/>
    <property type="match status" value="1"/>
</dbReference>
<keyword evidence="7" id="KW-0648">Protein biosynthesis</keyword>
<evidence type="ECO:0000256" key="4">
    <source>
        <dbReference type="ARBA" id="ARBA00022833"/>
    </source>
</evidence>
<dbReference type="Gene3D" id="3.40.50.620">
    <property type="entry name" value="HUPs"/>
    <property type="match status" value="1"/>
</dbReference>
<evidence type="ECO:0000313" key="10">
    <source>
        <dbReference type="EMBL" id="GHO45276.1"/>
    </source>
</evidence>
<evidence type="ECO:0000256" key="1">
    <source>
        <dbReference type="ARBA" id="ARBA00022598"/>
    </source>
</evidence>
<proteinExistence type="inferred from homology"/>
<dbReference type="GO" id="GO:0005829">
    <property type="term" value="C:cytosol"/>
    <property type="evidence" value="ECO:0007669"/>
    <property type="project" value="TreeGrafter"/>
</dbReference>
<keyword evidence="4" id="KW-0862">Zinc</keyword>
<keyword evidence="11" id="KW-1185">Reference proteome</keyword>
<evidence type="ECO:0000256" key="3">
    <source>
        <dbReference type="ARBA" id="ARBA00022741"/>
    </source>
</evidence>
<dbReference type="EMBL" id="BNJF01000001">
    <property type="protein sequence ID" value="GHO45276.1"/>
    <property type="molecule type" value="Genomic_DNA"/>
</dbReference>
<organism evidence="10 11">
    <name type="scientific">Ktedonospora formicarum</name>
    <dbReference type="NCBI Taxonomy" id="2778364"/>
    <lineage>
        <taxon>Bacteria</taxon>
        <taxon>Bacillati</taxon>
        <taxon>Chloroflexota</taxon>
        <taxon>Ktedonobacteria</taxon>
        <taxon>Ktedonobacterales</taxon>
        <taxon>Ktedonobacteraceae</taxon>
        <taxon>Ktedonospora</taxon>
    </lineage>
</organism>
<accession>A0A8J3HXZ8</accession>
<name>A0A8J3HXZ8_9CHLR</name>
<dbReference type="GO" id="GO:0006424">
    <property type="term" value="P:glutamyl-tRNA aminoacylation"/>
    <property type="evidence" value="ECO:0007669"/>
    <property type="project" value="TreeGrafter"/>
</dbReference>
<feature type="domain" description="Glutamyl/glutaminyl-tRNA synthetase class Ib catalytic" evidence="9">
    <location>
        <begin position="2"/>
        <end position="260"/>
    </location>
</feature>
<keyword evidence="2" id="KW-0479">Metal-binding</keyword>
<evidence type="ECO:0000256" key="7">
    <source>
        <dbReference type="RuleBase" id="RU363037"/>
    </source>
</evidence>
<dbReference type="GO" id="GO:0004818">
    <property type="term" value="F:glutamate-tRNA ligase activity"/>
    <property type="evidence" value="ECO:0007669"/>
    <property type="project" value="TreeGrafter"/>
</dbReference>
<dbReference type="SUPFAM" id="SSF52374">
    <property type="entry name" value="Nucleotidylyl transferase"/>
    <property type="match status" value="1"/>
</dbReference>
<keyword evidence="3 7" id="KW-0547">Nucleotide-binding</keyword>
<dbReference type="Proteomes" id="UP000612362">
    <property type="component" value="Unassembled WGS sequence"/>
</dbReference>
<keyword evidence="6 7" id="KW-0030">Aminoacyl-tRNA synthetase</keyword>
<feature type="region of interest" description="Disordered" evidence="8">
    <location>
        <begin position="104"/>
        <end position="127"/>
    </location>
</feature>